<comment type="similarity">
    <text evidence="11">Belongs to the class I-like SAM-binding methyltransferase superfamily. RNA methyltransferase RlmE family.</text>
</comment>
<dbReference type="Gene3D" id="3.40.50.150">
    <property type="entry name" value="Vaccinia Virus protein VP39"/>
    <property type="match status" value="1"/>
</dbReference>
<organism evidence="14 15">
    <name type="scientific">Caldichromatium japonicum</name>
    <dbReference type="NCBI Taxonomy" id="2699430"/>
    <lineage>
        <taxon>Bacteria</taxon>
        <taxon>Pseudomonadati</taxon>
        <taxon>Pseudomonadota</taxon>
        <taxon>Gammaproteobacteria</taxon>
        <taxon>Chromatiales</taxon>
        <taxon>Chromatiaceae</taxon>
        <taxon>Caldichromatium</taxon>
    </lineage>
</organism>
<evidence type="ECO:0000256" key="1">
    <source>
        <dbReference type="ARBA" id="ARBA00022552"/>
    </source>
</evidence>
<evidence type="ECO:0000256" key="10">
    <source>
        <dbReference type="ARBA" id="ARBA00048970"/>
    </source>
</evidence>
<name>A0A6G7VEM1_9GAMM</name>
<dbReference type="HAMAP" id="MF_01547">
    <property type="entry name" value="RNA_methyltr_E"/>
    <property type="match status" value="1"/>
</dbReference>
<dbReference type="FunFam" id="3.40.50.150:FF:000005">
    <property type="entry name" value="Ribosomal RNA large subunit methyltransferase E"/>
    <property type="match status" value="1"/>
</dbReference>
<feature type="binding site" evidence="11">
    <location>
        <position position="96"/>
    </location>
    <ligand>
        <name>S-adenosyl-L-methionine</name>
        <dbReference type="ChEBI" id="CHEBI:59789"/>
    </ligand>
</feature>
<keyword evidence="3 11" id="KW-0808">Transferase</keyword>
<dbReference type="RefSeq" id="WP_166271246.1">
    <property type="nucleotide sequence ID" value="NZ_CP048029.1"/>
</dbReference>
<evidence type="ECO:0000259" key="13">
    <source>
        <dbReference type="Pfam" id="PF01728"/>
    </source>
</evidence>
<dbReference type="AlphaFoldDB" id="A0A6G7VEM1"/>
<evidence type="ECO:0000313" key="14">
    <source>
        <dbReference type="EMBL" id="QIK38489.1"/>
    </source>
</evidence>
<evidence type="ECO:0000256" key="5">
    <source>
        <dbReference type="ARBA" id="ARBA00037569"/>
    </source>
</evidence>
<gene>
    <name evidence="11" type="primary">rlmE</name>
    <name evidence="11" type="synonym">ftsJ</name>
    <name evidence="11" type="synonym">rrmJ</name>
    <name evidence="14" type="ORF">GWK36_11405</name>
</gene>
<feature type="binding site" evidence="11">
    <location>
        <position position="80"/>
    </location>
    <ligand>
        <name>S-adenosyl-L-methionine</name>
        <dbReference type="ChEBI" id="CHEBI:59789"/>
    </ligand>
</feature>
<proteinExistence type="inferred from homology"/>
<evidence type="ECO:0000256" key="8">
    <source>
        <dbReference type="ARBA" id="ARBA00041995"/>
    </source>
</evidence>
<dbReference type="Pfam" id="PF01728">
    <property type="entry name" value="FtsJ"/>
    <property type="match status" value="1"/>
</dbReference>
<keyword evidence="11" id="KW-0963">Cytoplasm</keyword>
<evidence type="ECO:0000256" key="6">
    <source>
        <dbReference type="ARBA" id="ARBA00038861"/>
    </source>
</evidence>
<dbReference type="GO" id="GO:0005737">
    <property type="term" value="C:cytoplasm"/>
    <property type="evidence" value="ECO:0007669"/>
    <property type="project" value="UniProtKB-SubCell"/>
</dbReference>
<protein>
    <recommendedName>
        <fullName evidence="7 11">Ribosomal RNA large subunit methyltransferase E</fullName>
        <ecNumber evidence="6 11">2.1.1.166</ecNumber>
    </recommendedName>
    <alternativeName>
        <fullName evidence="9 11">23S rRNA Um2552 methyltransferase</fullName>
    </alternativeName>
    <alternativeName>
        <fullName evidence="8 11">rRNA (uridine-2'-O-)-methyltransferase</fullName>
    </alternativeName>
</protein>
<dbReference type="InterPro" id="IPR015507">
    <property type="entry name" value="rRNA-MeTfrase_E"/>
</dbReference>
<evidence type="ECO:0000256" key="3">
    <source>
        <dbReference type="ARBA" id="ARBA00022679"/>
    </source>
</evidence>
<dbReference type="PIRSF" id="PIRSF005461">
    <property type="entry name" value="23S_rRNA_mtase"/>
    <property type="match status" value="1"/>
</dbReference>
<keyword evidence="4 11" id="KW-0949">S-adenosyl-L-methionine</keyword>
<dbReference type="Proteomes" id="UP000502699">
    <property type="component" value="Chromosome"/>
</dbReference>
<evidence type="ECO:0000256" key="4">
    <source>
        <dbReference type="ARBA" id="ARBA00022691"/>
    </source>
</evidence>
<feature type="domain" description="Ribosomal RNA methyltransferase FtsJ" evidence="13">
    <location>
        <begin position="28"/>
        <end position="204"/>
    </location>
</feature>
<reference evidence="15" key="1">
    <citation type="submission" date="2020-01" db="EMBL/GenBank/DDBJ databases">
        <title>Caldichromatium gen. nov., sp. nov., a thermophilic purple sulfur bacterium member of the family Chromatiaceae isolated from Nakabusa hot spring, Japan.</title>
        <authorList>
            <person name="Saini M.K."/>
            <person name="Hanada S."/>
            <person name="Tank M."/>
        </authorList>
    </citation>
    <scope>NUCLEOTIDE SEQUENCE [LARGE SCALE GENOMIC DNA]</scope>
    <source>
        <strain evidence="15">No.7</strain>
    </source>
</reference>
<evidence type="ECO:0000256" key="11">
    <source>
        <dbReference type="HAMAP-Rule" id="MF_01547"/>
    </source>
</evidence>
<keyword evidence="15" id="KW-1185">Reference proteome</keyword>
<keyword evidence="1 11" id="KW-0698">rRNA processing</keyword>
<comment type="subcellular location">
    <subcellularLocation>
        <location evidence="11">Cytoplasm</location>
    </subcellularLocation>
</comment>
<evidence type="ECO:0000256" key="2">
    <source>
        <dbReference type="ARBA" id="ARBA00022603"/>
    </source>
</evidence>
<dbReference type="InterPro" id="IPR050082">
    <property type="entry name" value="RNA_methyltr_RlmE"/>
</dbReference>
<evidence type="ECO:0000256" key="7">
    <source>
        <dbReference type="ARBA" id="ARBA00041129"/>
    </source>
</evidence>
<dbReference type="GO" id="GO:0008650">
    <property type="term" value="F:rRNA (uridine-2'-O-)-methyltransferase activity"/>
    <property type="evidence" value="ECO:0007669"/>
    <property type="project" value="UniProtKB-UniRule"/>
</dbReference>
<feature type="binding site" evidence="11">
    <location>
        <position position="62"/>
    </location>
    <ligand>
        <name>S-adenosyl-L-methionine</name>
        <dbReference type="ChEBI" id="CHEBI:59789"/>
    </ligand>
</feature>
<dbReference type="PANTHER" id="PTHR10920">
    <property type="entry name" value="RIBOSOMAL RNA METHYLTRANSFERASE"/>
    <property type="match status" value="1"/>
</dbReference>
<comment type="function">
    <text evidence="5 11">Specifically methylates the uridine in position 2552 of 23S rRNA at the 2'-O position of the ribose in the fully assembled 50S ribosomal subunit.</text>
</comment>
<evidence type="ECO:0000313" key="15">
    <source>
        <dbReference type="Proteomes" id="UP000502699"/>
    </source>
</evidence>
<evidence type="ECO:0000256" key="9">
    <source>
        <dbReference type="ARBA" id="ARBA00042745"/>
    </source>
</evidence>
<dbReference type="EMBL" id="CP048029">
    <property type="protein sequence ID" value="QIK38489.1"/>
    <property type="molecule type" value="Genomic_DNA"/>
</dbReference>
<dbReference type="KEGG" id="cjap:GWK36_11405"/>
<dbReference type="InterPro" id="IPR029063">
    <property type="entry name" value="SAM-dependent_MTases_sf"/>
</dbReference>
<accession>A0A6G7VEM1</accession>
<feature type="active site" description="Proton acceptor" evidence="11 12">
    <location>
        <position position="161"/>
    </location>
</feature>
<dbReference type="InterPro" id="IPR002877">
    <property type="entry name" value="RNA_MeTrfase_FtsJ_dom"/>
</dbReference>
<evidence type="ECO:0000256" key="12">
    <source>
        <dbReference type="PIRSR" id="PIRSR005461-1"/>
    </source>
</evidence>
<feature type="binding site" evidence="11">
    <location>
        <position position="60"/>
    </location>
    <ligand>
        <name>S-adenosyl-L-methionine</name>
        <dbReference type="ChEBI" id="CHEBI:59789"/>
    </ligand>
</feature>
<comment type="catalytic activity">
    <reaction evidence="10 11">
        <text>uridine(2552) in 23S rRNA + S-adenosyl-L-methionine = 2'-O-methyluridine(2552) in 23S rRNA + S-adenosyl-L-homocysteine + H(+)</text>
        <dbReference type="Rhea" id="RHEA:42720"/>
        <dbReference type="Rhea" id="RHEA-COMP:10202"/>
        <dbReference type="Rhea" id="RHEA-COMP:10203"/>
        <dbReference type="ChEBI" id="CHEBI:15378"/>
        <dbReference type="ChEBI" id="CHEBI:57856"/>
        <dbReference type="ChEBI" id="CHEBI:59789"/>
        <dbReference type="ChEBI" id="CHEBI:65315"/>
        <dbReference type="ChEBI" id="CHEBI:74478"/>
        <dbReference type="EC" id="2.1.1.166"/>
    </reaction>
</comment>
<keyword evidence="2 11" id="KW-0489">Methyltransferase</keyword>
<dbReference type="EC" id="2.1.1.166" evidence="6 11"/>
<dbReference type="PANTHER" id="PTHR10920:SF18">
    <property type="entry name" value="RRNA METHYLTRANSFERASE 2, MITOCHONDRIAL"/>
    <property type="match status" value="1"/>
</dbReference>
<dbReference type="SUPFAM" id="SSF53335">
    <property type="entry name" value="S-adenosyl-L-methionine-dependent methyltransferases"/>
    <property type="match status" value="1"/>
</dbReference>
<feature type="binding site" evidence="11">
    <location>
        <position position="121"/>
    </location>
    <ligand>
        <name>S-adenosyl-L-methionine</name>
        <dbReference type="ChEBI" id="CHEBI:59789"/>
    </ligand>
</feature>
<sequence>MTRRPSSRRWLERHFNDPYVKRVRADGYRSRAAYKLLEIQAKDAILRSGMRVVDLGAAPGSWSQVARTYLGPQGQIVALDRLRMEPLEGVTILQGDFREEAVWSDLYAVLGEMPVDLVLSDMAPNITGMAVVDQARALGLAELALEFARAHLKTGGALVVKVFQGAGFDAYLRELRASFDQVAVRKPQSSRSESRETFLVAKGFCP</sequence>